<dbReference type="PANTHER" id="PTHR30632">
    <property type="entry name" value="MOLYBDATE-BINDING PERIPLASMIC PROTEIN"/>
    <property type="match status" value="1"/>
</dbReference>
<dbReference type="InterPro" id="IPR005950">
    <property type="entry name" value="ModA"/>
</dbReference>
<evidence type="ECO:0000256" key="4">
    <source>
        <dbReference type="PIRSR" id="PIRSR004846-1"/>
    </source>
</evidence>
<accession>A0A2M9CF22</accession>
<proteinExistence type="inferred from homology"/>
<evidence type="ECO:0000256" key="5">
    <source>
        <dbReference type="SAM" id="MobiDB-lite"/>
    </source>
</evidence>
<feature type="binding site" evidence="4">
    <location>
        <position position="64"/>
    </location>
    <ligand>
        <name>molybdate</name>
        <dbReference type="ChEBI" id="CHEBI:36264"/>
    </ligand>
</feature>
<dbReference type="SUPFAM" id="SSF53850">
    <property type="entry name" value="Periplasmic binding protein-like II"/>
    <property type="match status" value="1"/>
</dbReference>
<feature type="binding site" evidence="4">
    <location>
        <position position="211"/>
    </location>
    <ligand>
        <name>molybdate</name>
        <dbReference type="ChEBI" id="CHEBI:36264"/>
    </ligand>
</feature>
<feature type="binding site" evidence="4">
    <location>
        <position position="193"/>
    </location>
    <ligand>
        <name>molybdate</name>
        <dbReference type="ChEBI" id="CHEBI:36264"/>
    </ligand>
</feature>
<reference evidence="7 8" key="1">
    <citation type="submission" date="2017-11" db="EMBL/GenBank/DDBJ databases">
        <title>Genomic Encyclopedia of Archaeal and Bacterial Type Strains, Phase II (KMG-II): From Individual Species to Whole Genera.</title>
        <authorList>
            <person name="Goeker M."/>
        </authorList>
    </citation>
    <scope>NUCLEOTIDE SEQUENCE [LARGE SCALE GENOMIC DNA]</scope>
    <source>
        <strain evidence="7 8">DSM 25478</strain>
    </source>
</reference>
<feature type="region of interest" description="Disordered" evidence="5">
    <location>
        <begin position="1"/>
        <end position="20"/>
    </location>
</feature>
<dbReference type="Gene3D" id="3.40.190.10">
    <property type="entry name" value="Periplasmic binding protein-like II"/>
    <property type="match status" value="2"/>
</dbReference>
<keyword evidence="8" id="KW-1185">Reference proteome</keyword>
<evidence type="ECO:0000256" key="6">
    <source>
        <dbReference type="SAM" id="SignalP"/>
    </source>
</evidence>
<keyword evidence="4" id="KW-0500">Molybdenum</keyword>
<dbReference type="NCBIfam" id="TIGR01256">
    <property type="entry name" value="modA"/>
    <property type="match status" value="1"/>
</dbReference>
<feature type="signal peptide" evidence="6">
    <location>
        <begin position="1"/>
        <end position="41"/>
    </location>
</feature>
<organism evidence="7 8">
    <name type="scientific">Sediminihabitans luteus</name>
    <dbReference type="NCBI Taxonomy" id="1138585"/>
    <lineage>
        <taxon>Bacteria</taxon>
        <taxon>Bacillati</taxon>
        <taxon>Actinomycetota</taxon>
        <taxon>Actinomycetes</taxon>
        <taxon>Micrococcales</taxon>
        <taxon>Cellulomonadaceae</taxon>
        <taxon>Sediminihabitans</taxon>
    </lineage>
</organism>
<evidence type="ECO:0000256" key="3">
    <source>
        <dbReference type="ARBA" id="ARBA00022729"/>
    </source>
</evidence>
<protein>
    <submittedName>
        <fullName evidence="7">Molybdate transport system substrate-binding protein</fullName>
    </submittedName>
</protein>
<comment type="caution">
    <text evidence="7">The sequence shown here is derived from an EMBL/GenBank/DDBJ whole genome shotgun (WGS) entry which is preliminary data.</text>
</comment>
<evidence type="ECO:0000313" key="8">
    <source>
        <dbReference type="Proteomes" id="UP000231693"/>
    </source>
</evidence>
<dbReference type="InterPro" id="IPR050682">
    <property type="entry name" value="ModA/WtpA"/>
</dbReference>
<feature type="binding site" evidence="4">
    <location>
        <position position="92"/>
    </location>
    <ligand>
        <name>molybdate</name>
        <dbReference type="ChEBI" id="CHEBI:36264"/>
    </ligand>
</feature>
<dbReference type="PIRSF" id="PIRSF004846">
    <property type="entry name" value="ModA"/>
    <property type="match status" value="1"/>
</dbReference>
<dbReference type="AlphaFoldDB" id="A0A2M9CF22"/>
<evidence type="ECO:0000256" key="2">
    <source>
        <dbReference type="ARBA" id="ARBA00022723"/>
    </source>
</evidence>
<dbReference type="OrthoDB" id="9785015at2"/>
<dbReference type="Pfam" id="PF13531">
    <property type="entry name" value="SBP_bac_11"/>
    <property type="match status" value="1"/>
</dbReference>
<keyword evidence="3 6" id="KW-0732">Signal</keyword>
<feature type="chain" id="PRO_5038490948" evidence="6">
    <location>
        <begin position="42"/>
        <end position="275"/>
    </location>
</feature>
<comment type="similarity">
    <text evidence="1">Belongs to the bacterial solute-binding protein ModA family.</text>
</comment>
<dbReference type="PANTHER" id="PTHR30632:SF0">
    <property type="entry name" value="SULFATE-BINDING PROTEIN"/>
    <property type="match status" value="1"/>
</dbReference>
<sequence>MSRPRSAPPHRRSARRAAAGTTATLPAAALLALTLAGCATSSDTPATATAGPADRTLTVLAAASLRDVFTELGDEFEDTHPGVTVRLSFAGSNDLADQVLAGAPADVLATADEATMARVVDAGDAEQPTLFASNALVVVVPPDNPAGITGWTDLADPDAKVVICAVAVPCGTATAQVEASAGEVHAVSEEASVTDVLAKVTSGEADAGVVYGTDAALAGDDVRVVPTPETADVVNRYPIALLPTADDAALAGEFVALVTGTVGREALAADGFGAP</sequence>
<gene>
    <name evidence="7" type="ORF">CLV28_2303</name>
</gene>
<dbReference type="RefSeq" id="WP_100423429.1">
    <property type="nucleotide sequence ID" value="NZ_BOOX01000001.1"/>
</dbReference>
<dbReference type="GO" id="GO:0030973">
    <property type="term" value="F:molybdate ion binding"/>
    <property type="evidence" value="ECO:0007669"/>
    <property type="project" value="TreeGrafter"/>
</dbReference>
<keyword evidence="2 4" id="KW-0479">Metal-binding</keyword>
<dbReference type="EMBL" id="PGFE01000003">
    <property type="protein sequence ID" value="PJJ70467.1"/>
    <property type="molecule type" value="Genomic_DNA"/>
</dbReference>
<name>A0A2M9CF22_9CELL</name>
<evidence type="ECO:0000313" key="7">
    <source>
        <dbReference type="EMBL" id="PJJ70467.1"/>
    </source>
</evidence>
<dbReference type="Proteomes" id="UP000231693">
    <property type="component" value="Unassembled WGS sequence"/>
</dbReference>
<dbReference type="GO" id="GO:0046872">
    <property type="term" value="F:metal ion binding"/>
    <property type="evidence" value="ECO:0007669"/>
    <property type="project" value="UniProtKB-KW"/>
</dbReference>
<dbReference type="GO" id="GO:0015689">
    <property type="term" value="P:molybdate ion transport"/>
    <property type="evidence" value="ECO:0007669"/>
    <property type="project" value="InterPro"/>
</dbReference>
<evidence type="ECO:0000256" key="1">
    <source>
        <dbReference type="ARBA" id="ARBA00009175"/>
    </source>
</evidence>